<feature type="transmembrane region" description="Helical" evidence="10">
    <location>
        <begin position="104"/>
        <end position="124"/>
    </location>
</feature>
<evidence type="ECO:0000256" key="4">
    <source>
        <dbReference type="ARBA" id="ARBA00022989"/>
    </source>
</evidence>
<keyword evidence="3 10" id="KW-0812">Transmembrane</keyword>
<evidence type="ECO:0000256" key="9">
    <source>
        <dbReference type="SAM" id="MobiDB-lite"/>
    </source>
</evidence>
<evidence type="ECO:0000256" key="3">
    <source>
        <dbReference type="ARBA" id="ARBA00022692"/>
    </source>
</evidence>
<feature type="domain" description="G-protein coupled receptors family 1 profile" evidence="11">
    <location>
        <begin position="44"/>
        <end position="331"/>
    </location>
</feature>
<evidence type="ECO:0000256" key="7">
    <source>
        <dbReference type="ARBA" id="ARBA00023170"/>
    </source>
</evidence>
<dbReference type="PANTHER" id="PTHR24228:SF72">
    <property type="entry name" value="G-PROTEIN COUPLED RECEPTORS FAMILY 1 PROFILE DOMAIN-CONTAINING PROTEIN"/>
    <property type="match status" value="1"/>
</dbReference>
<organism evidence="12 13">
    <name type="scientific">Acanthaster planci</name>
    <name type="common">Crown-of-thorns starfish</name>
    <dbReference type="NCBI Taxonomy" id="133434"/>
    <lineage>
        <taxon>Eukaryota</taxon>
        <taxon>Metazoa</taxon>
        <taxon>Echinodermata</taxon>
        <taxon>Eleutherozoa</taxon>
        <taxon>Asterozoa</taxon>
        <taxon>Asteroidea</taxon>
        <taxon>Valvatacea</taxon>
        <taxon>Valvatida</taxon>
        <taxon>Acanthasteridae</taxon>
        <taxon>Acanthaster</taxon>
    </lineage>
</organism>
<feature type="transmembrane region" description="Helical" evidence="10">
    <location>
        <begin position="194"/>
        <end position="217"/>
    </location>
</feature>
<dbReference type="GO" id="GO:0005886">
    <property type="term" value="C:plasma membrane"/>
    <property type="evidence" value="ECO:0007669"/>
    <property type="project" value="UniProtKB-SubCell"/>
</dbReference>
<dbReference type="PROSITE" id="PS50262">
    <property type="entry name" value="G_PROTEIN_RECEP_F1_2"/>
    <property type="match status" value="1"/>
</dbReference>
<evidence type="ECO:0000313" key="12">
    <source>
        <dbReference type="Proteomes" id="UP000694845"/>
    </source>
</evidence>
<dbReference type="RefSeq" id="XP_022109234.1">
    <property type="nucleotide sequence ID" value="XM_022253542.1"/>
</dbReference>
<accession>A0A8B7ZUZ2</accession>
<keyword evidence="12" id="KW-1185">Reference proteome</keyword>
<keyword evidence="2" id="KW-1003">Cell membrane</keyword>
<dbReference type="Gene3D" id="1.20.1070.10">
    <property type="entry name" value="Rhodopsin 7-helix transmembrane proteins"/>
    <property type="match status" value="1"/>
</dbReference>
<dbReference type="SUPFAM" id="SSF81321">
    <property type="entry name" value="Family A G protein-coupled receptor-like"/>
    <property type="match status" value="1"/>
</dbReference>
<feature type="transmembrane region" description="Helical" evidence="10">
    <location>
        <begin position="312"/>
        <end position="332"/>
    </location>
</feature>
<evidence type="ECO:0000256" key="8">
    <source>
        <dbReference type="ARBA" id="ARBA00023224"/>
    </source>
</evidence>
<feature type="transmembrane region" description="Helical" evidence="10">
    <location>
        <begin position="65"/>
        <end position="84"/>
    </location>
</feature>
<evidence type="ECO:0000256" key="2">
    <source>
        <dbReference type="ARBA" id="ARBA00022475"/>
    </source>
</evidence>
<feature type="region of interest" description="Disordered" evidence="9">
    <location>
        <begin position="250"/>
        <end position="277"/>
    </location>
</feature>
<dbReference type="GO" id="GO:0004930">
    <property type="term" value="F:G protein-coupled receptor activity"/>
    <property type="evidence" value="ECO:0007669"/>
    <property type="project" value="UniProtKB-KW"/>
</dbReference>
<keyword evidence="5" id="KW-0297">G-protein coupled receptor</keyword>
<dbReference type="InterPro" id="IPR017452">
    <property type="entry name" value="GPCR_Rhodpsn_7TM"/>
</dbReference>
<keyword evidence="7" id="KW-0675">Receptor</keyword>
<keyword evidence="4 10" id="KW-1133">Transmembrane helix</keyword>
<sequence length="378" mass="41996">MDDFVTETFEDNATDIPPFEFNDYTQRVVVAVMYLVVILLGTAGNILVILAVLLSKKLRTATNAFVVNLSVADLLTCLVLPWTVVATLSKDGLPVGEWVCSVAAVVQATAIGCSMYTLASIGLQRLLLIKRPMTTYRVIYTPKKIAAWLVVAWSIPLLVTLVPPLLDVGAVGYNKKYRHCGFPSTHPRSNDYDLIIAGGLYPVPLITIVVCYVLIWWHLRRHAKKVSAPEASTDSMTQTTRMSMVSESMATTNRPTHNANKPGVSRQGTLRKSHVSRRQTEITKNMFYIVCAFMLCLTPFAICLFYDDSDPFLPYASAILVFNSCINPLIYATKHRDFKTVFGCILRRKWDNIPEPSNCHKALTSGKMPCCGRSGVYA</sequence>
<reference evidence="13" key="1">
    <citation type="submission" date="2025-08" db="UniProtKB">
        <authorList>
            <consortium name="RefSeq"/>
        </authorList>
    </citation>
    <scope>IDENTIFICATION</scope>
</reference>
<evidence type="ECO:0000256" key="10">
    <source>
        <dbReference type="SAM" id="Phobius"/>
    </source>
</evidence>
<feature type="transmembrane region" description="Helical" evidence="10">
    <location>
        <begin position="286"/>
        <end position="306"/>
    </location>
</feature>
<evidence type="ECO:0000313" key="13">
    <source>
        <dbReference type="RefSeq" id="XP_022109234.1"/>
    </source>
</evidence>
<evidence type="ECO:0000256" key="6">
    <source>
        <dbReference type="ARBA" id="ARBA00023136"/>
    </source>
</evidence>
<dbReference type="InterPro" id="IPR000276">
    <property type="entry name" value="GPCR_Rhodpsn"/>
</dbReference>
<dbReference type="GeneID" id="110989274"/>
<dbReference type="AlphaFoldDB" id="A0A8B7ZUZ2"/>
<evidence type="ECO:0000256" key="5">
    <source>
        <dbReference type="ARBA" id="ARBA00023040"/>
    </source>
</evidence>
<evidence type="ECO:0000256" key="1">
    <source>
        <dbReference type="ARBA" id="ARBA00004651"/>
    </source>
</evidence>
<feature type="transmembrane region" description="Helical" evidence="10">
    <location>
        <begin position="28"/>
        <end position="53"/>
    </location>
</feature>
<name>A0A8B7ZUZ2_ACAPL</name>
<gene>
    <name evidence="13" type="primary">LOC110989274</name>
</gene>
<feature type="transmembrane region" description="Helical" evidence="10">
    <location>
        <begin position="145"/>
        <end position="166"/>
    </location>
</feature>
<dbReference type="Pfam" id="PF00001">
    <property type="entry name" value="7tm_1"/>
    <property type="match status" value="1"/>
</dbReference>
<proteinExistence type="predicted"/>
<evidence type="ECO:0000259" key="11">
    <source>
        <dbReference type="PROSITE" id="PS50262"/>
    </source>
</evidence>
<dbReference type="CDD" id="cd00637">
    <property type="entry name" value="7tm_classA_rhodopsin-like"/>
    <property type="match status" value="1"/>
</dbReference>
<keyword evidence="6 10" id="KW-0472">Membrane</keyword>
<dbReference type="PRINTS" id="PR00237">
    <property type="entry name" value="GPCRRHODOPSN"/>
</dbReference>
<protein>
    <submittedName>
        <fullName evidence="13">G-protein coupled receptor moody-like</fullName>
    </submittedName>
</protein>
<comment type="subcellular location">
    <subcellularLocation>
        <location evidence="1">Cell membrane</location>
        <topology evidence="1">Multi-pass membrane protein</topology>
    </subcellularLocation>
</comment>
<dbReference type="Proteomes" id="UP000694845">
    <property type="component" value="Unplaced"/>
</dbReference>
<keyword evidence="8" id="KW-0807">Transducer</keyword>
<dbReference type="OMA" id="MTTYRVI"/>
<dbReference type="PANTHER" id="PTHR24228">
    <property type="entry name" value="B2 BRADYKININ RECEPTOR/ANGIOTENSIN II RECEPTOR"/>
    <property type="match status" value="1"/>
</dbReference>
<feature type="compositionally biased region" description="Polar residues" evidence="9">
    <location>
        <begin position="250"/>
        <end position="259"/>
    </location>
</feature>
<dbReference type="OrthoDB" id="6117944at2759"/>
<dbReference type="KEGG" id="aplc:110989274"/>